<dbReference type="InterPro" id="IPR050832">
    <property type="entry name" value="Bact_Acetyltransf"/>
</dbReference>
<dbReference type="KEGG" id="chiz:HQ393_04285"/>
<dbReference type="Pfam" id="PF13673">
    <property type="entry name" value="Acetyltransf_10"/>
    <property type="match status" value="1"/>
</dbReference>
<name>A0A7H9BGI4_9NEIS</name>
<dbReference type="PANTHER" id="PTHR43877:SF1">
    <property type="entry name" value="ACETYLTRANSFERASE"/>
    <property type="match status" value="1"/>
</dbReference>
<evidence type="ECO:0000256" key="2">
    <source>
        <dbReference type="ARBA" id="ARBA00023315"/>
    </source>
</evidence>
<dbReference type="Proteomes" id="UP000509597">
    <property type="component" value="Chromosome"/>
</dbReference>
<dbReference type="InterPro" id="IPR000182">
    <property type="entry name" value="GNAT_dom"/>
</dbReference>
<dbReference type="AlphaFoldDB" id="A0A7H9BGI4"/>
<keyword evidence="5" id="KW-1185">Reference proteome</keyword>
<dbReference type="Gene3D" id="3.40.630.30">
    <property type="match status" value="1"/>
</dbReference>
<keyword evidence="2" id="KW-0012">Acyltransferase</keyword>
<evidence type="ECO:0000313" key="4">
    <source>
        <dbReference type="EMBL" id="QLG87532.1"/>
    </source>
</evidence>
<dbReference type="RefSeq" id="WP_179357615.1">
    <property type="nucleotide sequence ID" value="NZ_CP058627.1"/>
</dbReference>
<evidence type="ECO:0000256" key="1">
    <source>
        <dbReference type="ARBA" id="ARBA00022679"/>
    </source>
</evidence>
<dbReference type="PANTHER" id="PTHR43877">
    <property type="entry name" value="AMINOALKYLPHOSPHONATE N-ACETYLTRANSFERASE-RELATED-RELATED"/>
    <property type="match status" value="1"/>
</dbReference>
<sequence>MIIRPIQEKDLVPTRLLITAAIEAADIRDHAALPEQIDACNESALAQLNEPDANHAITLVCQMADEVIGTAQFNQDGEVKLFYVQPEWQRRGIGRALLAEMALNAQCLDITTLQVHSTLGAKLFFIEHGFRSQDSDFSEWLVADLTKWKIKYEATTTH</sequence>
<evidence type="ECO:0000259" key="3">
    <source>
        <dbReference type="PROSITE" id="PS51186"/>
    </source>
</evidence>
<dbReference type="EMBL" id="CP058627">
    <property type="protein sequence ID" value="QLG87532.1"/>
    <property type="molecule type" value="Genomic_DNA"/>
</dbReference>
<accession>A0A7H9BGI4</accession>
<reference evidence="4 5" key="1">
    <citation type="submission" date="2020-07" db="EMBL/GenBank/DDBJ databases">
        <title>Complete genome sequence of Chitinibacter sp. 2T18.</title>
        <authorList>
            <person name="Bae J.-W."/>
            <person name="Choi J.-W."/>
        </authorList>
    </citation>
    <scope>NUCLEOTIDE SEQUENCE [LARGE SCALE GENOMIC DNA]</scope>
    <source>
        <strain evidence="4 5">2T18</strain>
    </source>
</reference>
<keyword evidence="1 4" id="KW-0808">Transferase</keyword>
<dbReference type="SUPFAM" id="SSF55729">
    <property type="entry name" value="Acyl-CoA N-acyltransferases (Nat)"/>
    <property type="match status" value="1"/>
</dbReference>
<evidence type="ECO:0000313" key="5">
    <source>
        <dbReference type="Proteomes" id="UP000509597"/>
    </source>
</evidence>
<dbReference type="PROSITE" id="PS51186">
    <property type="entry name" value="GNAT"/>
    <property type="match status" value="1"/>
</dbReference>
<proteinExistence type="predicted"/>
<organism evidence="4 5">
    <name type="scientific">Chitinibacter bivalviorum</name>
    <dbReference type="NCBI Taxonomy" id="2739434"/>
    <lineage>
        <taxon>Bacteria</taxon>
        <taxon>Pseudomonadati</taxon>
        <taxon>Pseudomonadota</taxon>
        <taxon>Betaproteobacteria</taxon>
        <taxon>Neisseriales</taxon>
        <taxon>Chitinibacteraceae</taxon>
        <taxon>Chitinibacter</taxon>
    </lineage>
</organism>
<dbReference type="CDD" id="cd04301">
    <property type="entry name" value="NAT_SF"/>
    <property type="match status" value="1"/>
</dbReference>
<protein>
    <submittedName>
        <fullName evidence="4">GNAT family N-acetyltransferase</fullName>
    </submittedName>
</protein>
<dbReference type="GO" id="GO:0016747">
    <property type="term" value="F:acyltransferase activity, transferring groups other than amino-acyl groups"/>
    <property type="evidence" value="ECO:0007669"/>
    <property type="project" value="InterPro"/>
</dbReference>
<dbReference type="InterPro" id="IPR016181">
    <property type="entry name" value="Acyl_CoA_acyltransferase"/>
</dbReference>
<gene>
    <name evidence="4" type="ORF">HQ393_04285</name>
</gene>
<feature type="domain" description="N-acetyltransferase" evidence="3">
    <location>
        <begin position="1"/>
        <end position="151"/>
    </location>
</feature>